<reference evidence="1" key="1">
    <citation type="submission" date="2023-10" db="EMBL/GenBank/DDBJ databases">
        <authorList>
            <person name="Chen Y."/>
            <person name="Shah S."/>
            <person name="Dougan E. K."/>
            <person name="Thang M."/>
            <person name="Chan C."/>
        </authorList>
    </citation>
    <scope>NUCLEOTIDE SEQUENCE [LARGE SCALE GENOMIC DNA]</scope>
</reference>
<dbReference type="Gene3D" id="1.10.510.10">
    <property type="entry name" value="Transferase(Phosphotransferase) domain 1"/>
    <property type="match status" value="1"/>
</dbReference>
<evidence type="ECO:0008006" key="3">
    <source>
        <dbReference type="Google" id="ProtNLM"/>
    </source>
</evidence>
<dbReference type="PANTHER" id="PTHR11909">
    <property type="entry name" value="CASEIN KINASE-RELATED"/>
    <property type="match status" value="1"/>
</dbReference>
<accession>A0ABN9UVI8</accession>
<dbReference type="InterPro" id="IPR050235">
    <property type="entry name" value="CK1_Ser-Thr_kinase"/>
</dbReference>
<comment type="caution">
    <text evidence="1">The sequence shown here is derived from an EMBL/GenBank/DDBJ whole genome shotgun (WGS) entry which is preliminary data.</text>
</comment>
<proteinExistence type="predicted"/>
<sequence>GSPPGRGRMELRVGGKFWLGRKIGSGSFGLLYESRLCKMILGGGGGVPNGNYSVMGPVPREDLFSFCNREFSLKTDPMLADQMNNRVAYVHRENYIHRDIKLDNSHMMKQVMLNIKMEPTIEDHLYSEYRGALKVTAVGYDAKESSGATNAIKKKNNDHMSHGNLAKSNSKNMQQAQNLETENKGYFIKHDWNTVTGIMGASHGVYLAETGNEVIALLESKGTEVMQAHYVLIPTNTPSARLKSAVMAYGIATRPMQIPVHEQISTKGQAKEVSRTRDGYVWAINVALEDDEPPLLQLKHEAPKAPAWTTELVNVIAVVSEFHNEAVLKAIHQQHREATDALAKLKDKDRDCANSEHGPKWERTITDVESDTLQCHDNDESDCEPT</sequence>
<name>A0ABN9UVI8_9DINO</name>
<evidence type="ECO:0000313" key="1">
    <source>
        <dbReference type="EMBL" id="CAK0864105.1"/>
    </source>
</evidence>
<gene>
    <name evidence="1" type="ORF">PCOR1329_LOCUS52062</name>
</gene>
<dbReference type="EMBL" id="CAUYUJ010016329">
    <property type="protein sequence ID" value="CAK0864105.1"/>
    <property type="molecule type" value="Genomic_DNA"/>
</dbReference>
<feature type="non-terminal residue" evidence="1">
    <location>
        <position position="386"/>
    </location>
</feature>
<organism evidence="1 2">
    <name type="scientific">Prorocentrum cordatum</name>
    <dbReference type="NCBI Taxonomy" id="2364126"/>
    <lineage>
        <taxon>Eukaryota</taxon>
        <taxon>Sar</taxon>
        <taxon>Alveolata</taxon>
        <taxon>Dinophyceae</taxon>
        <taxon>Prorocentrales</taxon>
        <taxon>Prorocentraceae</taxon>
        <taxon>Prorocentrum</taxon>
    </lineage>
</organism>
<dbReference type="InterPro" id="IPR011009">
    <property type="entry name" value="Kinase-like_dom_sf"/>
</dbReference>
<feature type="non-terminal residue" evidence="1">
    <location>
        <position position="1"/>
    </location>
</feature>
<dbReference type="Proteomes" id="UP001189429">
    <property type="component" value="Unassembled WGS sequence"/>
</dbReference>
<keyword evidence="2" id="KW-1185">Reference proteome</keyword>
<protein>
    <recommendedName>
        <fullName evidence="3">Non-specific serine/threonine protein kinase</fullName>
    </recommendedName>
</protein>
<dbReference type="SUPFAM" id="SSF56112">
    <property type="entry name" value="Protein kinase-like (PK-like)"/>
    <property type="match status" value="1"/>
</dbReference>
<evidence type="ECO:0000313" key="2">
    <source>
        <dbReference type="Proteomes" id="UP001189429"/>
    </source>
</evidence>